<organism evidence="2 4">
    <name type="scientific">Anaeramoeba flamelloides</name>
    <dbReference type="NCBI Taxonomy" id="1746091"/>
    <lineage>
        <taxon>Eukaryota</taxon>
        <taxon>Metamonada</taxon>
        <taxon>Anaeramoebidae</taxon>
        <taxon>Anaeramoeba</taxon>
    </lineage>
</organism>
<comment type="caution">
    <text evidence="2">The sequence shown here is derived from an EMBL/GenBank/DDBJ whole genome shotgun (WGS) entry which is preliminary data.</text>
</comment>
<dbReference type="Proteomes" id="UP001150062">
    <property type="component" value="Unassembled WGS sequence"/>
</dbReference>
<evidence type="ECO:0000259" key="1">
    <source>
        <dbReference type="PROSITE" id="PS50897"/>
    </source>
</evidence>
<evidence type="ECO:0000313" key="4">
    <source>
        <dbReference type="Proteomes" id="UP001146793"/>
    </source>
</evidence>
<protein>
    <submittedName>
        <fullName evidence="2 3">Glucose-induced degradation protein</fullName>
    </submittedName>
</protein>
<dbReference type="InterPro" id="IPR006595">
    <property type="entry name" value="CTLH_C"/>
</dbReference>
<evidence type="ECO:0000313" key="3">
    <source>
        <dbReference type="EMBL" id="KAJ6250780.1"/>
    </source>
</evidence>
<evidence type="ECO:0000313" key="5">
    <source>
        <dbReference type="Proteomes" id="UP001150062"/>
    </source>
</evidence>
<dbReference type="EMBL" id="JANTQA010000012">
    <property type="protein sequence ID" value="KAJ3450207.1"/>
    <property type="molecule type" value="Genomic_DNA"/>
</dbReference>
<keyword evidence="5" id="KW-1185">Reference proteome</keyword>
<dbReference type="InterPro" id="IPR013144">
    <property type="entry name" value="CRA_dom"/>
</dbReference>
<dbReference type="InterPro" id="IPR006594">
    <property type="entry name" value="LisH"/>
</dbReference>
<dbReference type="InterPro" id="IPR024964">
    <property type="entry name" value="CTLH/CRA"/>
</dbReference>
<accession>A0AAV8A7T8</accession>
<dbReference type="AlphaFoldDB" id="A0AAV8A7T8"/>
<dbReference type="EMBL" id="JAOAOG010000073">
    <property type="protein sequence ID" value="KAJ6250780.1"/>
    <property type="molecule type" value="Genomic_DNA"/>
</dbReference>
<dbReference type="InterPro" id="IPR050618">
    <property type="entry name" value="Ubq-SigPath_Reg"/>
</dbReference>
<dbReference type="PROSITE" id="PS50897">
    <property type="entry name" value="CTLH"/>
    <property type="match status" value="1"/>
</dbReference>
<reference evidence="2" key="2">
    <citation type="submission" date="2022-08" db="EMBL/GenBank/DDBJ databases">
        <title>Novel sulphate-reducing endosymbionts in the free-living metamonad Anaeramoeba.</title>
        <authorList>
            <person name="Jerlstrom-Hultqvist J."/>
            <person name="Cepicka I."/>
            <person name="Gallot-Lavallee L."/>
            <person name="Salas-Leiva D."/>
            <person name="Curtis B.A."/>
            <person name="Zahonova K."/>
            <person name="Pipaliya S."/>
            <person name="Dacks J."/>
            <person name="Roger A.J."/>
        </authorList>
    </citation>
    <scope>NUCLEOTIDE SEQUENCE</scope>
    <source>
        <strain evidence="2">Busselton2</strain>
    </source>
</reference>
<dbReference type="Pfam" id="PF08513">
    <property type="entry name" value="LisH"/>
    <property type="match status" value="1"/>
</dbReference>
<dbReference type="Pfam" id="PF10607">
    <property type="entry name" value="CTLH"/>
    <property type="match status" value="1"/>
</dbReference>
<dbReference type="Proteomes" id="UP001146793">
    <property type="component" value="Unassembled WGS sequence"/>
</dbReference>
<dbReference type="SMART" id="SM00667">
    <property type="entry name" value="LisH"/>
    <property type="match status" value="1"/>
</dbReference>
<gene>
    <name evidence="2" type="ORF">M0812_06375</name>
    <name evidence="3" type="ORF">M0813_15595</name>
</gene>
<evidence type="ECO:0000313" key="2">
    <source>
        <dbReference type="EMBL" id="KAJ3450207.1"/>
    </source>
</evidence>
<dbReference type="PROSITE" id="PS50896">
    <property type="entry name" value="LISH"/>
    <property type="match status" value="1"/>
</dbReference>
<dbReference type="SMART" id="SM00668">
    <property type="entry name" value="CTLH"/>
    <property type="match status" value="1"/>
</dbReference>
<name>A0AAV8A7T8_9EUKA</name>
<feature type="domain" description="CTLH" evidence="1">
    <location>
        <begin position="60"/>
        <end position="117"/>
    </location>
</feature>
<sequence>MTQKKRITEEKWEQLLNEQVVSDKDLNRLVMNYLVTEGFKEAAEEFQKETGTLPEVDLEELSSRREIRQSINEGNIQKSVELINELDPELFDNNPNLYFHLQKQKLIELIKSGNQQIALEFAQELGQLCEGNEELLNELDEVMALFTFDKLDNSPLSFLVDNSQRQSVSREVNSSILSTQKQEDESKIEQILKTLFYCQEELDKKIKFPKLTKENLPTGNLVFSEEKK</sequence>
<proteinExistence type="predicted"/>
<dbReference type="SMART" id="SM00757">
    <property type="entry name" value="CRA"/>
    <property type="match status" value="1"/>
</dbReference>
<dbReference type="PANTHER" id="PTHR12864">
    <property type="entry name" value="RAN BINDING PROTEIN 9-RELATED"/>
    <property type="match status" value="1"/>
</dbReference>
<reference evidence="3" key="1">
    <citation type="submission" date="2022-08" db="EMBL/GenBank/DDBJ databases">
        <title>Novel sulfate-reducing endosymbionts in the free-living metamonad Anaeramoeba.</title>
        <authorList>
            <person name="Jerlstrom-Hultqvist J."/>
            <person name="Cepicka I."/>
            <person name="Gallot-Lavallee L."/>
            <person name="Salas-Leiva D."/>
            <person name="Curtis B.A."/>
            <person name="Zahonova K."/>
            <person name="Pipaliya S."/>
            <person name="Dacks J."/>
            <person name="Roger A.J."/>
        </authorList>
    </citation>
    <scope>NUCLEOTIDE SEQUENCE</scope>
    <source>
        <strain evidence="3">Schooner1</strain>
    </source>
</reference>